<accession>A0A0S4J3L8</accession>
<evidence type="ECO:0000313" key="1">
    <source>
        <dbReference type="EMBL" id="CUG86010.1"/>
    </source>
</evidence>
<keyword evidence="2" id="KW-1185">Reference proteome</keyword>
<gene>
    <name evidence="1" type="ORF">BSAL_06400</name>
</gene>
<dbReference type="EMBL" id="CYKH01001226">
    <property type="protein sequence ID" value="CUG86010.1"/>
    <property type="molecule type" value="Genomic_DNA"/>
</dbReference>
<evidence type="ECO:0000313" key="2">
    <source>
        <dbReference type="Proteomes" id="UP000051952"/>
    </source>
</evidence>
<dbReference type="Proteomes" id="UP000051952">
    <property type="component" value="Unassembled WGS sequence"/>
</dbReference>
<dbReference type="VEuPathDB" id="TriTrypDB:BSAL_06400"/>
<name>A0A0S4J3L8_BODSA</name>
<proteinExistence type="predicted"/>
<organism evidence="1 2">
    <name type="scientific">Bodo saltans</name>
    <name type="common">Flagellated protozoan</name>
    <dbReference type="NCBI Taxonomy" id="75058"/>
    <lineage>
        <taxon>Eukaryota</taxon>
        <taxon>Discoba</taxon>
        <taxon>Euglenozoa</taxon>
        <taxon>Kinetoplastea</taxon>
        <taxon>Metakinetoplastina</taxon>
        <taxon>Eubodonida</taxon>
        <taxon>Bodonidae</taxon>
        <taxon>Bodo</taxon>
    </lineage>
</organism>
<sequence>MALVLTDSLQTEIDRILKAPNAFEVLKLTVTSFTKEKANEQFTLLMEPFARATRDMNAMRVREKLKLAKSTLLDDVLRSKEASKVQEKVSIAWNERQELEAIEQRTRQMESRAANILAAMEAAAAFNATSTPTATSSSLP</sequence>
<reference evidence="2" key="1">
    <citation type="submission" date="2015-09" db="EMBL/GenBank/DDBJ databases">
        <authorList>
            <consortium name="Pathogen Informatics"/>
        </authorList>
    </citation>
    <scope>NUCLEOTIDE SEQUENCE [LARGE SCALE GENOMIC DNA]</scope>
    <source>
        <strain evidence="2">Lake Konstanz</strain>
    </source>
</reference>
<protein>
    <submittedName>
        <fullName evidence="1">Uncharacterized protein</fullName>
    </submittedName>
</protein>
<dbReference type="OMA" id="CTKEMVL"/>
<dbReference type="OrthoDB" id="270164at2759"/>
<dbReference type="AlphaFoldDB" id="A0A0S4J3L8"/>